<evidence type="ECO:0000313" key="2">
    <source>
        <dbReference type="EMBL" id="OMP06137.1"/>
    </source>
</evidence>
<evidence type="ECO:0000313" key="3">
    <source>
        <dbReference type="Proteomes" id="UP000187203"/>
    </source>
</evidence>
<dbReference type="GO" id="GO:0004523">
    <property type="term" value="F:RNA-DNA hybrid ribonuclease activity"/>
    <property type="evidence" value="ECO:0007669"/>
    <property type="project" value="InterPro"/>
</dbReference>
<dbReference type="OrthoDB" id="1002691at2759"/>
<accession>A0A1R3KGB1</accession>
<protein>
    <recommendedName>
        <fullName evidence="1">RNase H type-1 domain-containing protein</fullName>
    </recommendedName>
</protein>
<evidence type="ECO:0000259" key="1">
    <source>
        <dbReference type="Pfam" id="PF13456"/>
    </source>
</evidence>
<name>A0A1R3KGB1_9ROSI</name>
<keyword evidence="3" id="KW-1185">Reference proteome</keyword>
<dbReference type="InterPro" id="IPR002156">
    <property type="entry name" value="RNaseH_domain"/>
</dbReference>
<proteinExistence type="predicted"/>
<feature type="domain" description="RNase H type-1" evidence="1">
    <location>
        <begin position="31"/>
        <end position="83"/>
    </location>
</feature>
<dbReference type="Pfam" id="PF13456">
    <property type="entry name" value="RVT_3"/>
    <property type="match status" value="1"/>
</dbReference>
<comment type="caution">
    <text evidence="2">The sequence shown here is derived from an EMBL/GenBank/DDBJ whole genome shotgun (WGS) entry which is preliminary data.</text>
</comment>
<sequence length="86" mass="9286">MADLICDLKNHLANFECVTTMSYTLIINGKLSGTGKQVRADEAMVAEALVVTEGLKLAATKHNPKITVETDSAVIANEITKKRVVQ</sequence>
<dbReference type="EMBL" id="AWUE01013715">
    <property type="protein sequence ID" value="OMP06137.1"/>
    <property type="molecule type" value="Genomic_DNA"/>
</dbReference>
<gene>
    <name evidence="2" type="ORF">COLO4_08319</name>
</gene>
<dbReference type="Proteomes" id="UP000187203">
    <property type="component" value="Unassembled WGS sequence"/>
</dbReference>
<dbReference type="GO" id="GO:0003676">
    <property type="term" value="F:nucleic acid binding"/>
    <property type="evidence" value="ECO:0007669"/>
    <property type="project" value="InterPro"/>
</dbReference>
<organism evidence="2 3">
    <name type="scientific">Corchorus olitorius</name>
    <dbReference type="NCBI Taxonomy" id="93759"/>
    <lineage>
        <taxon>Eukaryota</taxon>
        <taxon>Viridiplantae</taxon>
        <taxon>Streptophyta</taxon>
        <taxon>Embryophyta</taxon>
        <taxon>Tracheophyta</taxon>
        <taxon>Spermatophyta</taxon>
        <taxon>Magnoliopsida</taxon>
        <taxon>eudicotyledons</taxon>
        <taxon>Gunneridae</taxon>
        <taxon>Pentapetalae</taxon>
        <taxon>rosids</taxon>
        <taxon>malvids</taxon>
        <taxon>Malvales</taxon>
        <taxon>Malvaceae</taxon>
        <taxon>Grewioideae</taxon>
        <taxon>Apeibeae</taxon>
        <taxon>Corchorus</taxon>
    </lineage>
</organism>
<reference evidence="3" key="1">
    <citation type="submission" date="2013-09" db="EMBL/GenBank/DDBJ databases">
        <title>Corchorus olitorius genome sequencing.</title>
        <authorList>
            <person name="Alam M."/>
            <person name="Haque M.S."/>
            <person name="Islam M.S."/>
            <person name="Emdad E.M."/>
            <person name="Islam M.M."/>
            <person name="Ahmed B."/>
            <person name="Halim A."/>
            <person name="Hossen Q.M.M."/>
            <person name="Hossain M.Z."/>
            <person name="Ahmed R."/>
            <person name="Khan M.M."/>
            <person name="Islam R."/>
            <person name="Rashid M.M."/>
            <person name="Khan S.A."/>
            <person name="Rahman M.S."/>
            <person name="Alam M."/>
            <person name="Yahiya A.S."/>
            <person name="Khan M.S."/>
            <person name="Azam M.S."/>
            <person name="Haque T."/>
            <person name="Lashkar M.Z.H."/>
            <person name="Akhand A.I."/>
            <person name="Morshed G."/>
            <person name="Roy S."/>
            <person name="Uddin K.S."/>
            <person name="Rabeya T."/>
            <person name="Hossain A.S."/>
            <person name="Chowdhury A."/>
            <person name="Snigdha A.R."/>
            <person name="Mortoza M.S."/>
            <person name="Matin S.A."/>
            <person name="Hoque S.M.E."/>
            <person name="Islam M.K."/>
            <person name="Roy D.K."/>
            <person name="Haider R."/>
            <person name="Moosa M.M."/>
            <person name="Elias S.M."/>
            <person name="Hasan A.M."/>
            <person name="Jahan S."/>
            <person name="Shafiuddin M."/>
            <person name="Mahmood N."/>
            <person name="Shommy N.S."/>
        </authorList>
    </citation>
    <scope>NUCLEOTIDE SEQUENCE [LARGE SCALE GENOMIC DNA]</scope>
    <source>
        <strain evidence="3">cv. O-4</strain>
    </source>
</reference>
<dbReference type="AlphaFoldDB" id="A0A1R3KGB1"/>